<dbReference type="AlphaFoldDB" id="A0A5J4PC15"/>
<sequence>MKITLLLLCVSIGSAMAAVSSEAGNLTPYVENKADGVQQNTTPISGTVTDESGEPVIGASVVVVGTELGAITDLNGSFRLSVP</sequence>
<reference evidence="1" key="1">
    <citation type="submission" date="2019-03" db="EMBL/GenBank/DDBJ databases">
        <title>Single cell metagenomics reveals metabolic interactions within the superorganism composed of flagellate Streblomastix strix and complex community of Bacteroidetes bacteria on its surface.</title>
        <authorList>
            <person name="Treitli S.C."/>
            <person name="Kolisko M."/>
            <person name="Husnik F."/>
            <person name="Keeling P."/>
            <person name="Hampl V."/>
        </authorList>
    </citation>
    <scope>NUCLEOTIDE SEQUENCE</scope>
    <source>
        <strain evidence="1">STM</strain>
    </source>
</reference>
<organism evidence="1">
    <name type="scientific">termite gut metagenome</name>
    <dbReference type="NCBI Taxonomy" id="433724"/>
    <lineage>
        <taxon>unclassified sequences</taxon>
        <taxon>metagenomes</taxon>
        <taxon>organismal metagenomes</taxon>
    </lineage>
</organism>
<dbReference type="SUPFAM" id="SSF49464">
    <property type="entry name" value="Carboxypeptidase regulatory domain-like"/>
    <property type="match status" value="1"/>
</dbReference>
<dbReference type="Gene3D" id="2.60.40.1120">
    <property type="entry name" value="Carboxypeptidase-like, regulatory domain"/>
    <property type="match status" value="1"/>
</dbReference>
<name>A0A5J4PC15_9ZZZZ</name>
<dbReference type="EMBL" id="SNRY01009873">
    <property type="protein sequence ID" value="KAA6306480.1"/>
    <property type="molecule type" value="Genomic_DNA"/>
</dbReference>
<dbReference type="Pfam" id="PF13715">
    <property type="entry name" value="CarbopepD_reg_2"/>
    <property type="match status" value="1"/>
</dbReference>
<accession>A0A5J4PC15</accession>
<feature type="non-terminal residue" evidence="1">
    <location>
        <position position="83"/>
    </location>
</feature>
<evidence type="ECO:0000313" key="1">
    <source>
        <dbReference type="EMBL" id="KAA6306480.1"/>
    </source>
</evidence>
<proteinExistence type="predicted"/>
<dbReference type="InterPro" id="IPR008969">
    <property type="entry name" value="CarboxyPept-like_regulatory"/>
</dbReference>
<gene>
    <name evidence="1" type="ORF">EZS27_041863</name>
</gene>
<keyword evidence="1" id="KW-0675">Receptor</keyword>
<comment type="caution">
    <text evidence="1">The sequence shown here is derived from an EMBL/GenBank/DDBJ whole genome shotgun (WGS) entry which is preliminary data.</text>
</comment>
<protein>
    <submittedName>
        <fullName evidence="1">TonB-dependent receptor SusC</fullName>
    </submittedName>
</protein>